<dbReference type="EMBL" id="CAMXCT010003885">
    <property type="protein sequence ID" value="CAI4006695.1"/>
    <property type="molecule type" value="Genomic_DNA"/>
</dbReference>
<evidence type="ECO:0000313" key="3">
    <source>
        <dbReference type="Proteomes" id="UP001152797"/>
    </source>
</evidence>
<reference evidence="1" key="1">
    <citation type="submission" date="2022-10" db="EMBL/GenBank/DDBJ databases">
        <authorList>
            <person name="Chen Y."/>
            <person name="Dougan E. K."/>
            <person name="Chan C."/>
            <person name="Rhodes N."/>
            <person name="Thang M."/>
        </authorList>
    </citation>
    <scope>NUCLEOTIDE SEQUENCE</scope>
</reference>
<accession>A0A9P1DAD6</accession>
<dbReference type="EMBL" id="CAMXCT030003885">
    <property type="protein sequence ID" value="CAL4794007.1"/>
    <property type="molecule type" value="Genomic_DNA"/>
</dbReference>
<reference evidence="2" key="2">
    <citation type="submission" date="2024-04" db="EMBL/GenBank/DDBJ databases">
        <authorList>
            <person name="Chen Y."/>
            <person name="Shah S."/>
            <person name="Dougan E. K."/>
            <person name="Thang M."/>
            <person name="Chan C."/>
        </authorList>
    </citation>
    <scope>NUCLEOTIDE SEQUENCE [LARGE SCALE GENOMIC DNA]</scope>
</reference>
<organism evidence="1">
    <name type="scientific">Cladocopium goreaui</name>
    <dbReference type="NCBI Taxonomy" id="2562237"/>
    <lineage>
        <taxon>Eukaryota</taxon>
        <taxon>Sar</taxon>
        <taxon>Alveolata</taxon>
        <taxon>Dinophyceae</taxon>
        <taxon>Suessiales</taxon>
        <taxon>Symbiodiniaceae</taxon>
        <taxon>Cladocopium</taxon>
    </lineage>
</organism>
<dbReference type="Proteomes" id="UP001152797">
    <property type="component" value="Unassembled WGS sequence"/>
</dbReference>
<evidence type="ECO:0000313" key="1">
    <source>
        <dbReference type="EMBL" id="CAI4006695.1"/>
    </source>
</evidence>
<protein>
    <submittedName>
        <fullName evidence="1">Uncharacterized protein</fullName>
    </submittedName>
</protein>
<proteinExistence type="predicted"/>
<dbReference type="EMBL" id="CAMXCT020003885">
    <property type="protein sequence ID" value="CAL1160070.1"/>
    <property type="molecule type" value="Genomic_DNA"/>
</dbReference>
<dbReference type="AlphaFoldDB" id="A0A9P1DAD6"/>
<evidence type="ECO:0000313" key="2">
    <source>
        <dbReference type="EMBL" id="CAL1160070.1"/>
    </source>
</evidence>
<sequence>MDFDAKFFFSFMRLGCAETSSGLSFTNLCSKGCSLDQAAFLQLQCALLHHWVDKFKTLSEDGTFHLLATLPTELHVAELIRTDVLCYNLVLLCTVLGLGHAAKIRKAILWRNLWSKAIGLSKRSMDEKDACKKLETSANQVTKLTGLLDQAGEYGTKPEQVQPILAAARACCRAVDVHTACKGITDPDAKAKCETLDESLEGCALVMKDKFGNTAYASTFFQSLFKDSENPYLFPTNDEFDSNVLLRELIIEGEVLAEVLRTDESAHVLLGKCALALQEFQEKLGTDKFAACCKLYAVFKELIGQFGRLTEPSWTVHIQDAGRRFLKIIDGDIGFELVLSFCKGKGHKECMQKMNAIGTLPPTFTRFKEVVGSFEALNAIEGEPPSSDDHTEVTKHLTSLVTFLSLDVKVVMALYPECHQKVDAYQSQIVANILRTLNKMKVDIREAQKTLDTFRPILEAASVWSLDNVKWMLEDDEEKVDKPTAEIVDLYVASDPFLKFVKKIISVVKGAKIEVNTIMDPAHCMKGMVEAFMEDARKIVSCMTVCSLLHNEEDREPEYKISCARKVGQFLSKTFGMSTKDLAPSIQSRFEEFGKNLACPFGM</sequence>
<keyword evidence="3" id="KW-1185">Reference proteome</keyword>
<gene>
    <name evidence="1" type="ORF">C1SCF055_LOCUS32311</name>
</gene>
<name>A0A9P1DAD6_9DINO</name>
<comment type="caution">
    <text evidence="1">The sequence shown here is derived from an EMBL/GenBank/DDBJ whole genome shotgun (WGS) entry which is preliminary data.</text>
</comment>